<dbReference type="InterPro" id="IPR043502">
    <property type="entry name" value="DNA/RNA_pol_sf"/>
</dbReference>
<comment type="caution">
    <text evidence="2">The sequence shown here is derived from an EMBL/GenBank/DDBJ whole genome shotgun (WGS) entry which is preliminary data.</text>
</comment>
<dbReference type="InterPro" id="IPR003615">
    <property type="entry name" value="HNH_nuc"/>
</dbReference>
<evidence type="ECO:0000313" key="3">
    <source>
        <dbReference type="Proteomes" id="UP000004508"/>
    </source>
</evidence>
<dbReference type="InterPro" id="IPR013597">
    <property type="entry name" value="Mat_intron_G2"/>
</dbReference>
<proteinExistence type="predicted"/>
<keyword evidence="2" id="KW-0808">Transferase</keyword>
<accession>D6TX03</accession>
<keyword evidence="2" id="KW-0548">Nucleotidyltransferase</keyword>
<dbReference type="InParanoid" id="D6TX03"/>
<keyword evidence="3" id="KW-1185">Reference proteome</keyword>
<dbReference type="EC" id="2.7.7.49" evidence="2"/>
<dbReference type="EMBL" id="ADVG01000003">
    <property type="protein sequence ID" value="EFH84736.1"/>
    <property type="molecule type" value="Genomic_DNA"/>
</dbReference>
<dbReference type="SMART" id="SM00507">
    <property type="entry name" value="HNHc"/>
    <property type="match status" value="1"/>
</dbReference>
<protein>
    <submittedName>
        <fullName evidence="2">RNA-directed DNA polymerase</fullName>
        <ecNumber evidence="2">2.7.7.49</ecNumber>
    </submittedName>
</protein>
<dbReference type="eggNOG" id="COG3344">
    <property type="taxonomic scope" value="Bacteria"/>
</dbReference>
<evidence type="ECO:0000313" key="2">
    <source>
        <dbReference type="EMBL" id="EFH84736.1"/>
    </source>
</evidence>
<dbReference type="RefSeq" id="WP_007916487.1">
    <property type="nucleotide sequence ID" value="NZ_ADVG01000003.1"/>
</dbReference>
<dbReference type="CDD" id="cd00085">
    <property type="entry name" value="HNHc"/>
    <property type="match status" value="1"/>
</dbReference>
<evidence type="ECO:0000259" key="1">
    <source>
        <dbReference type="PROSITE" id="PS50878"/>
    </source>
</evidence>
<dbReference type="CDD" id="cd01651">
    <property type="entry name" value="RT_G2_intron"/>
    <property type="match status" value="1"/>
</dbReference>
<reference evidence="2 3" key="1">
    <citation type="journal article" date="2011" name="Stand. Genomic Sci.">
        <title>Non-contiguous finished genome sequence and contextual data of the filamentous soil bacterium Ktedonobacter racemifer type strain (SOSP1-21).</title>
        <authorList>
            <person name="Chang Y.J."/>
            <person name="Land M."/>
            <person name="Hauser L."/>
            <person name="Chertkov O."/>
            <person name="Del Rio T.G."/>
            <person name="Nolan M."/>
            <person name="Copeland A."/>
            <person name="Tice H."/>
            <person name="Cheng J.F."/>
            <person name="Lucas S."/>
            <person name="Han C."/>
            <person name="Goodwin L."/>
            <person name="Pitluck S."/>
            <person name="Ivanova N."/>
            <person name="Ovchinikova G."/>
            <person name="Pati A."/>
            <person name="Chen A."/>
            <person name="Palaniappan K."/>
            <person name="Mavromatis K."/>
            <person name="Liolios K."/>
            <person name="Brettin T."/>
            <person name="Fiebig A."/>
            <person name="Rohde M."/>
            <person name="Abt B."/>
            <person name="Goker M."/>
            <person name="Detter J.C."/>
            <person name="Woyke T."/>
            <person name="Bristow J."/>
            <person name="Eisen J.A."/>
            <person name="Markowitz V."/>
            <person name="Hugenholtz P."/>
            <person name="Kyrpides N.C."/>
            <person name="Klenk H.P."/>
            <person name="Lapidus A."/>
        </authorList>
    </citation>
    <scope>NUCLEOTIDE SEQUENCE [LARGE SCALE GENOMIC DNA]</scope>
    <source>
        <strain evidence="3">DSM 44963</strain>
    </source>
</reference>
<dbReference type="PANTHER" id="PTHR34047">
    <property type="entry name" value="NUCLEAR INTRON MATURASE 1, MITOCHONDRIAL-RELATED"/>
    <property type="match status" value="1"/>
</dbReference>
<dbReference type="InterPro" id="IPR051083">
    <property type="entry name" value="GrpII_Intron_Splice-Mob/Def"/>
</dbReference>
<feature type="domain" description="Reverse transcriptase" evidence="1">
    <location>
        <begin position="83"/>
        <end position="341"/>
    </location>
</feature>
<dbReference type="AlphaFoldDB" id="D6TX03"/>
<name>D6TX03_KTERA</name>
<dbReference type="Pfam" id="PF08388">
    <property type="entry name" value="GIIM"/>
    <property type="match status" value="1"/>
</dbReference>
<dbReference type="GO" id="GO:0003964">
    <property type="term" value="F:RNA-directed DNA polymerase activity"/>
    <property type="evidence" value="ECO:0007669"/>
    <property type="project" value="UniProtKB-KW"/>
</dbReference>
<dbReference type="OrthoDB" id="140258at2"/>
<dbReference type="InterPro" id="IPR030931">
    <property type="entry name" value="Group_II_RT_mat"/>
</dbReference>
<dbReference type="STRING" id="485913.Krac_5839"/>
<keyword evidence="2" id="KW-0695">RNA-directed DNA polymerase</keyword>
<organism evidence="2 3">
    <name type="scientific">Ktedonobacter racemifer DSM 44963</name>
    <dbReference type="NCBI Taxonomy" id="485913"/>
    <lineage>
        <taxon>Bacteria</taxon>
        <taxon>Bacillati</taxon>
        <taxon>Chloroflexota</taxon>
        <taxon>Ktedonobacteria</taxon>
        <taxon>Ktedonobacterales</taxon>
        <taxon>Ktedonobacteraceae</taxon>
        <taxon>Ktedonobacter</taxon>
    </lineage>
</organism>
<sequence length="597" mass="70444">MSDIIKAQQGLARKAEADRTHRFEDLYHLLCKREWIDEALRHVLDNDGSQTAGVDGMSWKAFNDVDKSDFENEKFRQQFIETLQAELKNRTFKPMPVRRVEIPKPGTNKKRPLGIPTIKDRCVQTLLKMLMEPIWEADFYYFSNGFRPGRNTMDCVQPLYQLGNTTTGYRWVIEGDIKACFDRIPHDKLVAEVARRIADPNILKLIRSFLKSGIMDHEKLAPSEEGTPQGGIASPLLANIYLHRFDEWYHEHYGMPDRQTDVAKWSAWQRARKKGKGKAATQMFRYADDWIIVVRGTQAQAQEIKQECKRFLQDELGLELSEEKTVITHIIDGFDFLGYRIFRCNRTSNGNIVGVFMQPTEKGLKRIRQKIKEMTNKKTLNDDYLHKLEAINSLIGGWASYYRAVNPCRIFDKLDRYVWIRLRRWLQKKYQISSFQVRKQYMRHRNGPEGGYAEFAAQDVEGKWLWRRRAMRTKLIHYRPSWKRHWPNPYLEKKKVEQFVLPTLKNAWHGNREAPIYDANRREALKRAKGCCERCGKATKLFTHHKNRIKTGKRKLRQADNRPEMLEAICFECHTKEHRAERIHQNKVKFKKRSQLG</sequence>
<dbReference type="PANTHER" id="PTHR34047:SF8">
    <property type="entry name" value="PROTEIN YKFC"/>
    <property type="match status" value="1"/>
</dbReference>
<gene>
    <name evidence="2" type="ORF">Krac_5839</name>
</gene>
<dbReference type="Proteomes" id="UP000004508">
    <property type="component" value="Unassembled WGS sequence"/>
</dbReference>
<dbReference type="NCBIfam" id="TIGR04416">
    <property type="entry name" value="group_II_RT_mat"/>
    <property type="match status" value="1"/>
</dbReference>
<dbReference type="SUPFAM" id="SSF56672">
    <property type="entry name" value="DNA/RNA polymerases"/>
    <property type="match status" value="1"/>
</dbReference>
<dbReference type="InterPro" id="IPR000477">
    <property type="entry name" value="RT_dom"/>
</dbReference>
<dbReference type="Pfam" id="PF00078">
    <property type="entry name" value="RVT_1"/>
    <property type="match status" value="1"/>
</dbReference>
<dbReference type="PROSITE" id="PS50878">
    <property type="entry name" value="RT_POL"/>
    <property type="match status" value="1"/>
</dbReference>